<keyword evidence="3" id="KW-1185">Reference proteome</keyword>
<evidence type="ECO:0000259" key="1">
    <source>
        <dbReference type="PROSITE" id="PS51645"/>
    </source>
</evidence>
<feature type="non-terminal residue" evidence="2">
    <location>
        <position position="115"/>
    </location>
</feature>
<dbReference type="OrthoDB" id="435881at2759"/>
<dbReference type="EMBL" id="WIUZ02000011">
    <property type="protein sequence ID" value="KAF9782959.1"/>
    <property type="molecule type" value="Genomic_DNA"/>
</dbReference>
<reference evidence="2" key="1">
    <citation type="journal article" date="2020" name="Nat. Commun.">
        <title>Large-scale genome sequencing of mycorrhizal fungi provides insights into the early evolution of symbiotic traits.</title>
        <authorList>
            <person name="Miyauchi S."/>
            <person name="Kiss E."/>
            <person name="Kuo A."/>
            <person name="Drula E."/>
            <person name="Kohler A."/>
            <person name="Sanchez-Garcia M."/>
            <person name="Morin E."/>
            <person name="Andreopoulos B."/>
            <person name="Barry K.W."/>
            <person name="Bonito G."/>
            <person name="Buee M."/>
            <person name="Carver A."/>
            <person name="Chen C."/>
            <person name="Cichocki N."/>
            <person name="Clum A."/>
            <person name="Culley D."/>
            <person name="Crous P.W."/>
            <person name="Fauchery L."/>
            <person name="Girlanda M."/>
            <person name="Hayes R.D."/>
            <person name="Keri Z."/>
            <person name="LaButti K."/>
            <person name="Lipzen A."/>
            <person name="Lombard V."/>
            <person name="Magnuson J."/>
            <person name="Maillard F."/>
            <person name="Murat C."/>
            <person name="Nolan M."/>
            <person name="Ohm R.A."/>
            <person name="Pangilinan J."/>
            <person name="Pereira M.F."/>
            <person name="Perotto S."/>
            <person name="Peter M."/>
            <person name="Pfister S."/>
            <person name="Riley R."/>
            <person name="Sitrit Y."/>
            <person name="Stielow J.B."/>
            <person name="Szollosi G."/>
            <person name="Zifcakova L."/>
            <person name="Stursova M."/>
            <person name="Spatafora J.W."/>
            <person name="Tedersoo L."/>
            <person name="Vaario L.M."/>
            <person name="Yamada A."/>
            <person name="Yan M."/>
            <person name="Wang P."/>
            <person name="Xu J."/>
            <person name="Bruns T."/>
            <person name="Baldrian P."/>
            <person name="Vilgalys R."/>
            <person name="Dunand C."/>
            <person name="Henrissat B."/>
            <person name="Grigoriev I.V."/>
            <person name="Hibbett D."/>
            <person name="Nagy L.G."/>
            <person name="Martin F.M."/>
        </authorList>
    </citation>
    <scope>NUCLEOTIDE SEQUENCE</scope>
    <source>
        <strain evidence="2">UH-Tt-Lm1</strain>
    </source>
</reference>
<dbReference type="Pfam" id="PF00875">
    <property type="entry name" value="DNA_photolyase"/>
    <property type="match status" value="1"/>
</dbReference>
<evidence type="ECO:0000313" key="3">
    <source>
        <dbReference type="Proteomes" id="UP000736335"/>
    </source>
</evidence>
<dbReference type="InterPro" id="IPR006050">
    <property type="entry name" value="DNA_photolyase_N"/>
</dbReference>
<dbReference type="AlphaFoldDB" id="A0A9P6HAE7"/>
<dbReference type="InterPro" id="IPR036155">
    <property type="entry name" value="Crypto/Photolyase_N_sf"/>
</dbReference>
<evidence type="ECO:0000313" key="2">
    <source>
        <dbReference type="EMBL" id="KAF9782959.1"/>
    </source>
</evidence>
<protein>
    <recommendedName>
        <fullName evidence="1">Photolyase/cryptochrome alpha/beta domain-containing protein</fullName>
    </recommendedName>
</protein>
<dbReference type="Gene3D" id="3.40.50.620">
    <property type="entry name" value="HUPs"/>
    <property type="match status" value="1"/>
</dbReference>
<name>A0A9P6HAE7_9AGAM</name>
<gene>
    <name evidence="2" type="ORF">BJ322DRAFT_1008706</name>
</gene>
<dbReference type="PROSITE" id="PS51645">
    <property type="entry name" value="PHR_CRY_ALPHA_BETA"/>
    <property type="match status" value="1"/>
</dbReference>
<organism evidence="2 3">
    <name type="scientific">Thelephora terrestris</name>
    <dbReference type="NCBI Taxonomy" id="56493"/>
    <lineage>
        <taxon>Eukaryota</taxon>
        <taxon>Fungi</taxon>
        <taxon>Dikarya</taxon>
        <taxon>Basidiomycota</taxon>
        <taxon>Agaricomycotina</taxon>
        <taxon>Agaricomycetes</taxon>
        <taxon>Thelephorales</taxon>
        <taxon>Thelephoraceae</taxon>
        <taxon>Thelephora</taxon>
    </lineage>
</organism>
<sequence>EVDVLLILFSVINPQAYVAYDCGPRRIDFLLRNSKFLTQRSLKELYIPLYATTHSPRRTLPTGVINILKRWNIKELYADIECEVDNLRRHIKILESAKHEDIKCILVHGKLLVEP</sequence>
<accession>A0A9P6HAE7</accession>
<feature type="domain" description="Photolyase/cryptochrome alpha/beta" evidence="1">
    <location>
        <begin position="1"/>
        <end position="112"/>
    </location>
</feature>
<dbReference type="SUPFAM" id="SSF52425">
    <property type="entry name" value="Cryptochrome/photolyase, N-terminal domain"/>
    <property type="match status" value="1"/>
</dbReference>
<dbReference type="InterPro" id="IPR014729">
    <property type="entry name" value="Rossmann-like_a/b/a_fold"/>
</dbReference>
<dbReference type="Proteomes" id="UP000736335">
    <property type="component" value="Unassembled WGS sequence"/>
</dbReference>
<proteinExistence type="predicted"/>
<comment type="caution">
    <text evidence="2">The sequence shown here is derived from an EMBL/GenBank/DDBJ whole genome shotgun (WGS) entry which is preliminary data.</text>
</comment>
<reference evidence="2" key="2">
    <citation type="submission" date="2020-11" db="EMBL/GenBank/DDBJ databases">
        <authorList>
            <consortium name="DOE Joint Genome Institute"/>
            <person name="Kuo A."/>
            <person name="Miyauchi S."/>
            <person name="Kiss E."/>
            <person name="Drula E."/>
            <person name="Kohler A."/>
            <person name="Sanchez-Garcia M."/>
            <person name="Andreopoulos B."/>
            <person name="Barry K.W."/>
            <person name="Bonito G."/>
            <person name="Buee M."/>
            <person name="Carver A."/>
            <person name="Chen C."/>
            <person name="Cichocki N."/>
            <person name="Clum A."/>
            <person name="Culley D."/>
            <person name="Crous P.W."/>
            <person name="Fauchery L."/>
            <person name="Girlanda M."/>
            <person name="Hayes R."/>
            <person name="Keri Z."/>
            <person name="Labutti K."/>
            <person name="Lipzen A."/>
            <person name="Lombard V."/>
            <person name="Magnuson J."/>
            <person name="Maillard F."/>
            <person name="Morin E."/>
            <person name="Murat C."/>
            <person name="Nolan M."/>
            <person name="Ohm R."/>
            <person name="Pangilinan J."/>
            <person name="Pereira M."/>
            <person name="Perotto S."/>
            <person name="Peter M."/>
            <person name="Riley R."/>
            <person name="Sitrit Y."/>
            <person name="Stielow B."/>
            <person name="Szollosi G."/>
            <person name="Zifcakova L."/>
            <person name="Stursova M."/>
            <person name="Spatafora J.W."/>
            <person name="Tedersoo L."/>
            <person name="Vaario L.-M."/>
            <person name="Yamada A."/>
            <person name="Yan M."/>
            <person name="Wang P."/>
            <person name="Xu J."/>
            <person name="Bruns T."/>
            <person name="Baldrian P."/>
            <person name="Vilgalys R."/>
            <person name="Henrissat B."/>
            <person name="Grigoriev I.V."/>
            <person name="Hibbett D."/>
            <person name="Nagy L.G."/>
            <person name="Martin F.M."/>
        </authorList>
    </citation>
    <scope>NUCLEOTIDE SEQUENCE</scope>
    <source>
        <strain evidence="2">UH-Tt-Lm1</strain>
    </source>
</reference>